<evidence type="ECO:0008006" key="9">
    <source>
        <dbReference type="Google" id="ProtNLM"/>
    </source>
</evidence>
<comment type="subcellular location">
    <subcellularLocation>
        <location evidence="1">Cell membrane</location>
        <topology evidence="1">Multi-pass membrane protein</topology>
    </subcellularLocation>
</comment>
<dbReference type="AlphaFoldDB" id="A0A6P2CXI9"/>
<evidence type="ECO:0000256" key="1">
    <source>
        <dbReference type="ARBA" id="ARBA00004651"/>
    </source>
</evidence>
<dbReference type="KEGG" id="gms:SOIL9_46280"/>
<dbReference type="Proteomes" id="UP000464178">
    <property type="component" value="Chromosome"/>
</dbReference>
<proteinExistence type="predicted"/>
<dbReference type="PANTHER" id="PTHR30250">
    <property type="entry name" value="PST FAMILY PREDICTED COLANIC ACID TRANSPORTER"/>
    <property type="match status" value="1"/>
</dbReference>
<dbReference type="PANTHER" id="PTHR30250:SF11">
    <property type="entry name" value="O-ANTIGEN TRANSPORTER-RELATED"/>
    <property type="match status" value="1"/>
</dbReference>
<keyword evidence="8" id="KW-1185">Reference proteome</keyword>
<keyword evidence="3 6" id="KW-0812">Transmembrane</keyword>
<keyword evidence="5 6" id="KW-0472">Membrane</keyword>
<keyword evidence="2" id="KW-1003">Cell membrane</keyword>
<gene>
    <name evidence="7" type="ORF">SOIL9_46280</name>
</gene>
<dbReference type="InterPro" id="IPR050833">
    <property type="entry name" value="Poly_Biosynth_Transport"/>
</dbReference>
<evidence type="ECO:0000313" key="8">
    <source>
        <dbReference type="Proteomes" id="UP000464178"/>
    </source>
</evidence>
<protein>
    <recommendedName>
        <fullName evidence="9">Polysaccharide biosynthesis protein C-terminal domain-containing protein</fullName>
    </recommendedName>
</protein>
<feature type="transmembrane region" description="Helical" evidence="6">
    <location>
        <begin position="187"/>
        <end position="211"/>
    </location>
</feature>
<evidence type="ECO:0000256" key="2">
    <source>
        <dbReference type="ARBA" id="ARBA00022475"/>
    </source>
</evidence>
<organism evidence="7 8">
    <name type="scientific">Gemmata massiliana</name>
    <dbReference type="NCBI Taxonomy" id="1210884"/>
    <lineage>
        <taxon>Bacteria</taxon>
        <taxon>Pseudomonadati</taxon>
        <taxon>Planctomycetota</taxon>
        <taxon>Planctomycetia</taxon>
        <taxon>Gemmatales</taxon>
        <taxon>Gemmataceae</taxon>
        <taxon>Gemmata</taxon>
    </lineage>
</organism>
<reference evidence="7 8" key="1">
    <citation type="submission" date="2019-05" db="EMBL/GenBank/DDBJ databases">
        <authorList>
            <consortium name="Science for Life Laboratories"/>
        </authorList>
    </citation>
    <scope>NUCLEOTIDE SEQUENCE [LARGE SCALE GENOMIC DNA]</scope>
    <source>
        <strain evidence="7">Soil9</strain>
    </source>
</reference>
<evidence type="ECO:0000256" key="4">
    <source>
        <dbReference type="ARBA" id="ARBA00022989"/>
    </source>
</evidence>
<feature type="transmembrane region" description="Helical" evidence="6">
    <location>
        <begin position="308"/>
        <end position="328"/>
    </location>
</feature>
<feature type="transmembrane region" description="Helical" evidence="6">
    <location>
        <begin position="455"/>
        <end position="476"/>
    </location>
</feature>
<feature type="transmembrane region" description="Helical" evidence="6">
    <location>
        <begin position="232"/>
        <end position="254"/>
    </location>
</feature>
<accession>A0A6P2CXI9</accession>
<evidence type="ECO:0000256" key="3">
    <source>
        <dbReference type="ARBA" id="ARBA00022692"/>
    </source>
</evidence>
<feature type="transmembrane region" description="Helical" evidence="6">
    <location>
        <begin position="400"/>
        <end position="419"/>
    </location>
</feature>
<keyword evidence="4 6" id="KW-1133">Transmembrane helix</keyword>
<feature type="transmembrane region" description="Helical" evidence="6">
    <location>
        <begin position="162"/>
        <end position="181"/>
    </location>
</feature>
<feature type="transmembrane region" description="Helical" evidence="6">
    <location>
        <begin position="20"/>
        <end position="44"/>
    </location>
</feature>
<feature type="transmembrane region" description="Helical" evidence="6">
    <location>
        <begin position="340"/>
        <end position="364"/>
    </location>
</feature>
<dbReference type="EMBL" id="LR593886">
    <property type="protein sequence ID" value="VTR93086.1"/>
    <property type="molecule type" value="Genomic_DNA"/>
</dbReference>
<feature type="transmembrane region" description="Helical" evidence="6">
    <location>
        <begin position="56"/>
        <end position="74"/>
    </location>
</feature>
<evidence type="ECO:0000313" key="7">
    <source>
        <dbReference type="EMBL" id="VTR93086.1"/>
    </source>
</evidence>
<sequence>MNLPQIPSGDLGTRPILQAVRGVTVLLLAQVVVVLTGVGTQLACLHSLGLPQYGHFVTINLMALCGSLLLLSGLPQAVRVAIAVEPRAGAKARWYLLVYHLPLTLLAAGVIAATAPVVAAALGDQALVTPIRIAAFDIAARTGGFEPWLMFLNATGRLHVQAFAQIAFAIARFAAVVVAFANGGGLVGALMGFACISSLGLGLAIVGWATWCSVTQAPDYGFAGQVRRALRWTIGCDLFPLLIPFASVWLLNMFGSDLHYIGFFCACVTVSTPFTTFGVVIGAGVYAEAAKSFARGDLSFLRSLVSQAAQVLILLIAVTLALAAVRGGEAARLVSNSSGAGLTLGAVVLGHTCLGGMLFFLDVLVARGSLQLRFRLMLGLACAHIIGTSVLIHTVGPAGAAMAILLSSVGGFAATVWLTRVAIGPFFRPRGIARAVSAASVTAALVASYPRPEGVNLLLAQLASGIGIYVLCLGGMGERFVSRSA</sequence>
<feature type="transmembrane region" description="Helical" evidence="6">
    <location>
        <begin position="94"/>
        <end position="122"/>
    </location>
</feature>
<evidence type="ECO:0000256" key="5">
    <source>
        <dbReference type="ARBA" id="ARBA00023136"/>
    </source>
</evidence>
<feature type="transmembrane region" description="Helical" evidence="6">
    <location>
        <begin position="376"/>
        <end position="394"/>
    </location>
</feature>
<feature type="transmembrane region" description="Helical" evidence="6">
    <location>
        <begin position="260"/>
        <end position="287"/>
    </location>
</feature>
<dbReference type="GO" id="GO:0005886">
    <property type="term" value="C:plasma membrane"/>
    <property type="evidence" value="ECO:0007669"/>
    <property type="project" value="UniProtKB-SubCell"/>
</dbReference>
<name>A0A6P2CXI9_9BACT</name>
<evidence type="ECO:0000256" key="6">
    <source>
        <dbReference type="SAM" id="Phobius"/>
    </source>
</evidence>